<dbReference type="GO" id="GO:0004674">
    <property type="term" value="F:protein serine/threonine kinase activity"/>
    <property type="evidence" value="ECO:0007669"/>
    <property type="project" value="UniProtKB-KW"/>
</dbReference>
<dbReference type="Gramene" id="Pp3c4_22080V3.11">
    <property type="protein sequence ID" value="Pp3c4_22080V3.11"/>
    <property type="gene ID" value="Pp3c4_22080"/>
</dbReference>
<sequence>MRSAPQGCNVAPLLIEARKMKGPRMYSGLLVLTSLLMLFATARAVSDPTETAALLAFKKSIGDTEGKLSNWEGNDPCGPPAWEGITCAQNVTIANISHVTEIHLFSCGLTGTISPQIGNMTYLKTLGLMRNRIKGSIPPELGNLKAIIRLLLNENELTGPIPPELGKLTGLNRLQLDENFLNGTIPPSLANLTSLRHMHLNNNSLTGPIPTELYSNTSYLLHVLVDNNNLSGPLPAALGSLPHILILQVDNNPLIGGTLPVEWLQNPSLIKLSARNCSLGGPIPDLVSATNLTYLDLSKNKFEGSFPSNFSSKLVTITVSENNLVGAIPATVGGLQDVQALQFAYNSFNGSIPDTLGTAASFKNKSQQTVLDLRNNSLTGIDLKTTQAGETNENMTIRLFGNPICENANYLADNYRLKYCVEQSNQTVRDLATGSTAGCAQCDLPQMAVLESSGKCRCAKPIEMDIRLKSPSFTFFSRFKNEFYSLVTNVLRISESHLQIGVLEWQPGPRLFMVIYIFPLNETFSRTEYERIFKIVANWEMSAGSEWSLSVIGPYELLYFTEVTKDTSKSFSKGAIAAIAVGCFVLAAALLVFAYLWWYRRRWTKVPAKSFAERSLALMPPGLKLAGVKAFTFEEVQKATNNFHVDSTLGRGGYGHVYKGLLPDGTVVAVKRADGGSLQGSEQFYTEIELLSRVHHRNLVSLIGFCNDQGEQMLIYEFMPGGNLRDHLIPTEILDYATRVRIALGTAKGILYLHTEADPPIFHRDIKASNILLDHKLNAKVADFGLSKLAPTPEMSGSTPEGISTNVRGTPGYLDPEYFMTNKLTDKSDVYSFGVVLLELLTGMLPIAQGRNLVREVQDAVRDGKFKDLVDPCMGSYPPKGVEALLDLAVTCVDTDMDKRPQMVEVTRDLETILRDTVAPESPSEWAKSDSSASADSSFKKASDRWPPKKNATFQHDMSWTSTDDLMTSRSRDTMQSSISMEMKPR</sequence>
<dbReference type="Gramene" id="Pp3c4_22080V3.13">
    <property type="protein sequence ID" value="Pp3c4_22080V3.13"/>
    <property type="gene ID" value="Pp3c4_22080"/>
</dbReference>
<dbReference type="RefSeq" id="XP_073389543.1">
    <property type="nucleotide sequence ID" value="XM_073533442.1"/>
</dbReference>
<evidence type="ECO:0000256" key="13">
    <source>
        <dbReference type="ARBA" id="ARBA00022989"/>
    </source>
</evidence>
<dbReference type="InterPro" id="IPR008271">
    <property type="entry name" value="Ser/Thr_kinase_AS"/>
</dbReference>
<keyword evidence="6" id="KW-0808">Transferase</keyword>
<keyword evidence="14 21" id="KW-0472">Membrane</keyword>
<dbReference type="PANTHER" id="PTHR45974:SF266">
    <property type="entry name" value="LEUCINE-RICH REPEAT RECEPTOR PROTEIN KINASE HPCA1"/>
    <property type="match status" value="1"/>
</dbReference>
<dbReference type="RefSeq" id="XP_073389544.1">
    <property type="nucleotide sequence ID" value="XM_073533443.1"/>
</dbReference>
<comment type="catalytic activity">
    <reaction evidence="17">
        <text>L-threonyl-[protein] + ATP = O-phospho-L-threonyl-[protein] + ADP + H(+)</text>
        <dbReference type="Rhea" id="RHEA:46608"/>
        <dbReference type="Rhea" id="RHEA-COMP:11060"/>
        <dbReference type="Rhea" id="RHEA-COMP:11605"/>
        <dbReference type="ChEBI" id="CHEBI:15378"/>
        <dbReference type="ChEBI" id="CHEBI:30013"/>
        <dbReference type="ChEBI" id="CHEBI:30616"/>
        <dbReference type="ChEBI" id="CHEBI:61977"/>
        <dbReference type="ChEBI" id="CHEBI:456216"/>
        <dbReference type="EC" id="2.7.11.1"/>
    </reaction>
</comment>
<evidence type="ECO:0000256" key="9">
    <source>
        <dbReference type="ARBA" id="ARBA00022737"/>
    </source>
</evidence>
<dbReference type="EMBL" id="ABEU02000004">
    <property type="status" value="NOT_ANNOTATED_CDS"/>
    <property type="molecule type" value="Genomic_DNA"/>
</dbReference>
<evidence type="ECO:0000256" key="17">
    <source>
        <dbReference type="ARBA" id="ARBA00047899"/>
    </source>
</evidence>
<evidence type="ECO:0000313" key="24">
    <source>
        <dbReference type="EnsemblPlants" id="Pp3c4_22080V3.10"/>
    </source>
</evidence>
<organism evidence="24 25">
    <name type="scientific">Physcomitrium patens</name>
    <name type="common">Spreading-leaved earth moss</name>
    <name type="synonym">Physcomitrella patens</name>
    <dbReference type="NCBI Taxonomy" id="3218"/>
    <lineage>
        <taxon>Eukaryota</taxon>
        <taxon>Viridiplantae</taxon>
        <taxon>Streptophyta</taxon>
        <taxon>Embryophyta</taxon>
        <taxon>Bryophyta</taxon>
        <taxon>Bryophytina</taxon>
        <taxon>Bryopsida</taxon>
        <taxon>Funariidae</taxon>
        <taxon>Funariales</taxon>
        <taxon>Funariaceae</taxon>
        <taxon>Physcomitrium</taxon>
    </lineage>
</organism>
<dbReference type="InterPro" id="IPR000719">
    <property type="entry name" value="Prot_kinase_dom"/>
</dbReference>
<reference evidence="24 25" key="2">
    <citation type="journal article" date="2018" name="Plant J.">
        <title>The Physcomitrella patens chromosome-scale assembly reveals moss genome structure and evolution.</title>
        <authorList>
            <person name="Lang D."/>
            <person name="Ullrich K.K."/>
            <person name="Murat F."/>
            <person name="Fuchs J."/>
            <person name="Jenkins J."/>
            <person name="Haas F.B."/>
            <person name="Piednoel M."/>
            <person name="Gundlach H."/>
            <person name="Van Bel M."/>
            <person name="Meyberg R."/>
            <person name="Vives C."/>
            <person name="Morata J."/>
            <person name="Symeonidi A."/>
            <person name="Hiss M."/>
            <person name="Muchero W."/>
            <person name="Kamisugi Y."/>
            <person name="Saleh O."/>
            <person name="Blanc G."/>
            <person name="Decker E.L."/>
            <person name="van Gessel N."/>
            <person name="Grimwood J."/>
            <person name="Hayes R.D."/>
            <person name="Graham S.W."/>
            <person name="Gunter L.E."/>
            <person name="McDaniel S.F."/>
            <person name="Hoernstein S.N.W."/>
            <person name="Larsson A."/>
            <person name="Li F.W."/>
            <person name="Perroud P.F."/>
            <person name="Phillips J."/>
            <person name="Ranjan P."/>
            <person name="Rokshar D.S."/>
            <person name="Rothfels C.J."/>
            <person name="Schneider L."/>
            <person name="Shu S."/>
            <person name="Stevenson D.W."/>
            <person name="Thummler F."/>
            <person name="Tillich M."/>
            <person name="Villarreal Aguilar J.C."/>
            <person name="Widiez T."/>
            <person name="Wong G.K."/>
            <person name="Wymore A."/>
            <person name="Zhang Y."/>
            <person name="Zimmer A.D."/>
            <person name="Quatrano R.S."/>
            <person name="Mayer K.F.X."/>
            <person name="Goodstein D."/>
            <person name="Casacuberta J.M."/>
            <person name="Vandepoele K."/>
            <person name="Reski R."/>
            <person name="Cuming A.C."/>
            <person name="Tuskan G.A."/>
            <person name="Maumus F."/>
            <person name="Salse J."/>
            <person name="Schmutz J."/>
            <person name="Rensing S.A."/>
        </authorList>
    </citation>
    <scope>NUCLEOTIDE SEQUENCE [LARGE SCALE GENOMIC DNA]</scope>
    <source>
        <strain evidence="24 25">cv. Gransden 2004</strain>
    </source>
</reference>
<dbReference type="PANTHER" id="PTHR45974">
    <property type="entry name" value="RECEPTOR-LIKE PROTEIN 55"/>
    <property type="match status" value="1"/>
</dbReference>
<dbReference type="SUPFAM" id="SSF56112">
    <property type="entry name" value="Protein kinase-like (PK-like)"/>
    <property type="match status" value="1"/>
</dbReference>
<proteinExistence type="inferred from homology"/>
<gene>
    <name evidence="24" type="primary">LOC112281397</name>
</gene>
<keyword evidence="13 21" id="KW-1133">Transmembrane helix</keyword>
<dbReference type="Gramene" id="Pp3c4_22080V3.9">
    <property type="protein sequence ID" value="Pp3c4_22080V3.9"/>
    <property type="gene ID" value="Pp3c4_22080"/>
</dbReference>
<reference evidence="24" key="3">
    <citation type="submission" date="2020-12" db="UniProtKB">
        <authorList>
            <consortium name="EnsemblPlants"/>
        </authorList>
    </citation>
    <scope>IDENTIFICATION</scope>
</reference>
<dbReference type="GO" id="GO:0004672">
    <property type="term" value="F:protein kinase activity"/>
    <property type="evidence" value="ECO:0000318"/>
    <property type="project" value="GO_Central"/>
</dbReference>
<dbReference type="RefSeq" id="XP_024373635.1">
    <property type="nucleotide sequence ID" value="XM_024517867.2"/>
</dbReference>
<evidence type="ECO:0000259" key="23">
    <source>
        <dbReference type="PROSITE" id="PS50011"/>
    </source>
</evidence>
<feature type="region of interest" description="Disordered" evidence="20">
    <location>
        <begin position="917"/>
        <end position="986"/>
    </location>
</feature>
<dbReference type="Gene3D" id="3.30.200.20">
    <property type="entry name" value="Phosphorylase Kinase, domain 1"/>
    <property type="match status" value="1"/>
</dbReference>
<keyword evidence="16" id="KW-0325">Glycoprotein</keyword>
<evidence type="ECO:0000256" key="2">
    <source>
        <dbReference type="ARBA" id="ARBA00008684"/>
    </source>
</evidence>
<dbReference type="SUPFAM" id="SSF52058">
    <property type="entry name" value="L domain-like"/>
    <property type="match status" value="1"/>
</dbReference>
<name>A0A7I4DJT8_PHYPA</name>
<dbReference type="EnsemblPlants" id="Pp3c4_22080V3.9">
    <property type="protein sequence ID" value="Pp3c4_22080V3.9"/>
    <property type="gene ID" value="Pp3c4_22080"/>
</dbReference>
<dbReference type="SMART" id="SM00220">
    <property type="entry name" value="S_TKc"/>
    <property type="match status" value="1"/>
</dbReference>
<keyword evidence="5" id="KW-0433">Leucine-rich repeat</keyword>
<keyword evidence="9" id="KW-0677">Repeat</keyword>
<dbReference type="PROSITE" id="PS50011">
    <property type="entry name" value="PROTEIN_KINASE_DOM"/>
    <property type="match status" value="1"/>
</dbReference>
<evidence type="ECO:0000256" key="1">
    <source>
        <dbReference type="ARBA" id="ARBA00004167"/>
    </source>
</evidence>
<keyword evidence="8 22" id="KW-0732">Signal</keyword>
<comment type="similarity">
    <text evidence="2">Belongs to the protein kinase superfamily. Ser/Thr protein kinase family.</text>
</comment>
<evidence type="ECO:0000256" key="11">
    <source>
        <dbReference type="ARBA" id="ARBA00022777"/>
    </source>
</evidence>
<dbReference type="Pfam" id="PF00069">
    <property type="entry name" value="Pkinase"/>
    <property type="match status" value="1"/>
</dbReference>
<evidence type="ECO:0000256" key="10">
    <source>
        <dbReference type="ARBA" id="ARBA00022741"/>
    </source>
</evidence>
<dbReference type="EnsemblPlants" id="Pp3c4_22080V3.10">
    <property type="protein sequence ID" value="Pp3c4_22080V3.10"/>
    <property type="gene ID" value="Pp3c4_22080"/>
</dbReference>
<dbReference type="RefSeq" id="XP_024373637.1">
    <property type="nucleotide sequence ID" value="XM_024517869.2"/>
</dbReference>
<keyword evidence="4" id="KW-0723">Serine/threonine-protein kinase</keyword>
<dbReference type="Pfam" id="PF08263">
    <property type="entry name" value="LRRNT_2"/>
    <property type="match status" value="1"/>
</dbReference>
<evidence type="ECO:0000256" key="6">
    <source>
        <dbReference type="ARBA" id="ARBA00022679"/>
    </source>
</evidence>
<feature type="chain" id="PRO_5043238867" description="non-specific serine/threonine protein kinase" evidence="22">
    <location>
        <begin position="45"/>
        <end position="986"/>
    </location>
</feature>
<comment type="catalytic activity">
    <reaction evidence="18">
        <text>L-seryl-[protein] + ATP = O-phospho-L-seryl-[protein] + ADP + H(+)</text>
        <dbReference type="Rhea" id="RHEA:17989"/>
        <dbReference type="Rhea" id="RHEA-COMP:9863"/>
        <dbReference type="Rhea" id="RHEA-COMP:11604"/>
        <dbReference type="ChEBI" id="CHEBI:15378"/>
        <dbReference type="ChEBI" id="CHEBI:29999"/>
        <dbReference type="ChEBI" id="CHEBI:30616"/>
        <dbReference type="ChEBI" id="CHEBI:83421"/>
        <dbReference type="ChEBI" id="CHEBI:456216"/>
        <dbReference type="EC" id="2.7.11.1"/>
    </reaction>
</comment>
<keyword evidence="25" id="KW-1185">Reference proteome</keyword>
<dbReference type="PROSITE" id="PS00107">
    <property type="entry name" value="PROTEIN_KINASE_ATP"/>
    <property type="match status" value="1"/>
</dbReference>
<accession>A0A7I4DJT8</accession>
<evidence type="ECO:0000256" key="12">
    <source>
        <dbReference type="ARBA" id="ARBA00022840"/>
    </source>
</evidence>
<comment type="subcellular location">
    <subcellularLocation>
        <location evidence="1">Membrane</location>
        <topology evidence="1">Single-pass membrane protein</topology>
    </subcellularLocation>
</comment>
<feature type="binding site" evidence="19">
    <location>
        <position position="671"/>
    </location>
    <ligand>
        <name>ATP</name>
        <dbReference type="ChEBI" id="CHEBI:30616"/>
    </ligand>
</feature>
<dbReference type="GO" id="GO:0045088">
    <property type="term" value="P:regulation of innate immune response"/>
    <property type="evidence" value="ECO:0000318"/>
    <property type="project" value="GO_Central"/>
</dbReference>
<dbReference type="InterPro" id="IPR011009">
    <property type="entry name" value="Kinase-like_dom_sf"/>
</dbReference>
<evidence type="ECO:0000256" key="7">
    <source>
        <dbReference type="ARBA" id="ARBA00022692"/>
    </source>
</evidence>
<dbReference type="InterPro" id="IPR055414">
    <property type="entry name" value="LRR_R13L4/SHOC2-like"/>
</dbReference>
<feature type="domain" description="Protein kinase" evidence="23">
    <location>
        <begin position="643"/>
        <end position="914"/>
    </location>
</feature>
<evidence type="ECO:0000256" key="22">
    <source>
        <dbReference type="SAM" id="SignalP"/>
    </source>
</evidence>
<dbReference type="EnsemblPlants" id="Pp3c4_22080V3.13">
    <property type="protein sequence ID" value="Pp3c4_22080V3.13"/>
    <property type="gene ID" value="Pp3c4_22080"/>
</dbReference>
<feature type="compositionally biased region" description="Polar residues" evidence="20">
    <location>
        <begin position="952"/>
        <end position="980"/>
    </location>
</feature>
<dbReference type="EC" id="2.7.11.1" evidence="3"/>
<evidence type="ECO:0000256" key="8">
    <source>
        <dbReference type="ARBA" id="ARBA00022729"/>
    </source>
</evidence>
<evidence type="ECO:0000256" key="20">
    <source>
        <dbReference type="SAM" id="MobiDB-lite"/>
    </source>
</evidence>
<dbReference type="KEGG" id="ppp:112281397"/>
<dbReference type="FunFam" id="3.80.10.10:FF:000129">
    <property type="entry name" value="Leucine-rich repeat receptor-like kinase"/>
    <property type="match status" value="1"/>
</dbReference>
<dbReference type="Proteomes" id="UP000006727">
    <property type="component" value="Chromosome 4"/>
</dbReference>
<evidence type="ECO:0000256" key="16">
    <source>
        <dbReference type="ARBA" id="ARBA00023180"/>
    </source>
</evidence>
<dbReference type="CDD" id="cd14066">
    <property type="entry name" value="STKc_IRAK"/>
    <property type="match status" value="1"/>
</dbReference>
<dbReference type="RefSeq" id="XP_024373633.1">
    <property type="nucleotide sequence ID" value="XM_024517865.2"/>
</dbReference>
<keyword evidence="10 19" id="KW-0547">Nucleotide-binding</keyword>
<dbReference type="Gene3D" id="1.10.510.10">
    <property type="entry name" value="Transferase(Phosphotransferase) domain 1"/>
    <property type="match status" value="1"/>
</dbReference>
<evidence type="ECO:0000256" key="4">
    <source>
        <dbReference type="ARBA" id="ARBA00022527"/>
    </source>
</evidence>
<feature type="compositionally biased region" description="Basic and acidic residues" evidence="20">
    <location>
        <begin position="938"/>
        <end position="947"/>
    </location>
</feature>
<dbReference type="FunFam" id="1.10.510.10:FF:000309">
    <property type="entry name" value="Leucine-rich repeat receptor-like protein kinase"/>
    <property type="match status" value="1"/>
</dbReference>
<dbReference type="Gramene" id="Pp3c4_22080V3.10">
    <property type="protein sequence ID" value="Pp3c4_22080V3.10"/>
    <property type="gene ID" value="Pp3c4_22080"/>
</dbReference>
<evidence type="ECO:0000256" key="21">
    <source>
        <dbReference type="SAM" id="Phobius"/>
    </source>
</evidence>
<keyword evidence="12 19" id="KW-0067">ATP-binding</keyword>
<protein>
    <recommendedName>
        <fullName evidence="3">non-specific serine/threonine protein kinase</fullName>
        <ecNumber evidence="3">2.7.11.1</ecNumber>
    </recommendedName>
</protein>
<evidence type="ECO:0000256" key="15">
    <source>
        <dbReference type="ARBA" id="ARBA00023170"/>
    </source>
</evidence>
<feature type="signal peptide" evidence="22">
    <location>
        <begin position="1"/>
        <end position="44"/>
    </location>
</feature>
<evidence type="ECO:0000256" key="14">
    <source>
        <dbReference type="ARBA" id="ARBA00023136"/>
    </source>
</evidence>
<dbReference type="InterPro" id="IPR013210">
    <property type="entry name" value="LRR_N_plant-typ"/>
</dbReference>
<dbReference type="GO" id="GO:0005524">
    <property type="term" value="F:ATP binding"/>
    <property type="evidence" value="ECO:0007669"/>
    <property type="project" value="UniProtKB-UniRule"/>
</dbReference>
<evidence type="ECO:0000256" key="3">
    <source>
        <dbReference type="ARBA" id="ARBA00012513"/>
    </source>
</evidence>
<reference evidence="24 25" key="1">
    <citation type="journal article" date="2008" name="Science">
        <title>The Physcomitrella genome reveals evolutionary insights into the conquest of land by plants.</title>
        <authorList>
            <person name="Rensing S."/>
            <person name="Lang D."/>
            <person name="Zimmer A."/>
            <person name="Terry A."/>
            <person name="Salamov A."/>
            <person name="Shapiro H."/>
            <person name="Nishiyama T."/>
            <person name="Perroud P.-F."/>
            <person name="Lindquist E."/>
            <person name="Kamisugi Y."/>
            <person name="Tanahashi T."/>
            <person name="Sakakibara K."/>
            <person name="Fujita T."/>
            <person name="Oishi K."/>
            <person name="Shin-I T."/>
            <person name="Kuroki Y."/>
            <person name="Toyoda A."/>
            <person name="Suzuki Y."/>
            <person name="Hashimoto A."/>
            <person name="Yamaguchi K."/>
            <person name="Sugano A."/>
            <person name="Kohara Y."/>
            <person name="Fujiyama A."/>
            <person name="Anterola A."/>
            <person name="Aoki S."/>
            <person name="Ashton N."/>
            <person name="Barbazuk W.B."/>
            <person name="Barker E."/>
            <person name="Bennetzen J."/>
            <person name="Bezanilla M."/>
            <person name="Blankenship R."/>
            <person name="Cho S.H."/>
            <person name="Dutcher S."/>
            <person name="Estelle M."/>
            <person name="Fawcett J.A."/>
            <person name="Gundlach H."/>
            <person name="Hanada K."/>
            <person name="Heyl A."/>
            <person name="Hicks K.A."/>
            <person name="Hugh J."/>
            <person name="Lohr M."/>
            <person name="Mayer K."/>
            <person name="Melkozernov A."/>
            <person name="Murata T."/>
            <person name="Nelson D."/>
            <person name="Pils B."/>
            <person name="Prigge M."/>
            <person name="Reiss B."/>
            <person name="Renner T."/>
            <person name="Rombauts S."/>
            <person name="Rushton P."/>
            <person name="Sanderfoot A."/>
            <person name="Schween G."/>
            <person name="Shiu S.-H."/>
            <person name="Stueber K."/>
            <person name="Theodoulou F.L."/>
            <person name="Tu H."/>
            <person name="Van de Peer Y."/>
            <person name="Verrier P.J."/>
            <person name="Waters E."/>
            <person name="Wood A."/>
            <person name="Yang L."/>
            <person name="Cove D."/>
            <person name="Cuming A."/>
            <person name="Hasebe M."/>
            <person name="Lucas S."/>
            <person name="Mishler D.B."/>
            <person name="Reski R."/>
            <person name="Grigoriev I."/>
            <person name="Quatrano R.S."/>
            <person name="Boore J.L."/>
        </authorList>
    </citation>
    <scope>NUCLEOTIDE SEQUENCE [LARGE SCALE GENOMIC DNA]</scope>
    <source>
        <strain evidence="24 25">cv. Gransden 2004</strain>
    </source>
</reference>
<keyword evidence="11" id="KW-0418">Kinase</keyword>
<dbReference type="FunFam" id="3.30.200.20:FF:000394">
    <property type="entry name" value="Leucine-rich repeat receptor-like protein kinase"/>
    <property type="match status" value="1"/>
</dbReference>
<evidence type="ECO:0000256" key="19">
    <source>
        <dbReference type="PROSITE-ProRule" id="PRU10141"/>
    </source>
</evidence>
<dbReference type="Pfam" id="PF23598">
    <property type="entry name" value="LRR_14"/>
    <property type="match status" value="1"/>
</dbReference>
<dbReference type="OrthoDB" id="2020077at2759"/>
<evidence type="ECO:0000313" key="25">
    <source>
        <dbReference type="Proteomes" id="UP000006727"/>
    </source>
</evidence>
<dbReference type="AlphaFoldDB" id="A0A7I4DJT8"/>
<dbReference type="RefSeq" id="XP_024373636.1">
    <property type="nucleotide sequence ID" value="XM_024517868.2"/>
</dbReference>
<dbReference type="GeneID" id="112281397"/>
<dbReference type="Gene3D" id="3.80.10.10">
    <property type="entry name" value="Ribonuclease Inhibitor"/>
    <property type="match status" value="2"/>
</dbReference>
<keyword evidence="7 21" id="KW-0812">Transmembrane</keyword>
<feature type="transmembrane region" description="Helical" evidence="21">
    <location>
        <begin position="575"/>
        <end position="599"/>
    </location>
</feature>
<dbReference type="GO" id="GO:0016020">
    <property type="term" value="C:membrane"/>
    <property type="evidence" value="ECO:0007669"/>
    <property type="project" value="UniProtKB-SubCell"/>
</dbReference>
<evidence type="ECO:0000256" key="5">
    <source>
        <dbReference type="ARBA" id="ARBA00022614"/>
    </source>
</evidence>
<evidence type="ECO:0000256" key="18">
    <source>
        <dbReference type="ARBA" id="ARBA00048679"/>
    </source>
</evidence>
<dbReference type="PROSITE" id="PS00108">
    <property type="entry name" value="PROTEIN_KINASE_ST"/>
    <property type="match status" value="1"/>
</dbReference>
<keyword evidence="15" id="KW-0675">Receptor</keyword>
<dbReference type="InterPro" id="IPR032675">
    <property type="entry name" value="LRR_dom_sf"/>
</dbReference>
<dbReference type="FunFam" id="3.80.10.10:FF:000830">
    <property type="entry name" value="Predicted protein"/>
    <property type="match status" value="1"/>
</dbReference>
<dbReference type="InterPro" id="IPR017441">
    <property type="entry name" value="Protein_kinase_ATP_BS"/>
</dbReference>
<dbReference type="EnsemblPlants" id="Pp3c4_22080V3.11">
    <property type="protein sequence ID" value="Pp3c4_22080V3.11"/>
    <property type="gene ID" value="Pp3c4_22080"/>
</dbReference>